<accession>A0A2G9I7J2</accession>
<comment type="caution">
    <text evidence="1">The sequence shown here is derived from an EMBL/GenBank/DDBJ whole genome shotgun (WGS) entry which is preliminary data.</text>
</comment>
<reference evidence="2" key="1">
    <citation type="journal article" date="2018" name="Gigascience">
        <title>Genome assembly of the Pink Ipe (Handroanthus impetiginosus, Bignoniaceae), a highly valued, ecologically keystone Neotropical timber forest tree.</title>
        <authorList>
            <person name="Silva-Junior O.B."/>
            <person name="Grattapaglia D."/>
            <person name="Novaes E."/>
            <person name="Collevatti R.G."/>
        </authorList>
    </citation>
    <scope>NUCLEOTIDE SEQUENCE [LARGE SCALE GENOMIC DNA]</scope>
    <source>
        <strain evidence="2">cv. UFG-1</strain>
    </source>
</reference>
<dbReference type="STRING" id="429701.A0A2G9I7J2"/>
<dbReference type="AlphaFoldDB" id="A0A2G9I7J2"/>
<dbReference type="Pfam" id="PF03087">
    <property type="entry name" value="BPS1"/>
    <property type="match status" value="1"/>
</dbReference>
<gene>
    <name evidence="1" type="ORF">CDL12_01529</name>
</gene>
<dbReference type="EMBL" id="NKXS01000186">
    <property type="protein sequence ID" value="PIN25735.1"/>
    <property type="molecule type" value="Genomic_DNA"/>
</dbReference>
<dbReference type="InterPro" id="IPR004320">
    <property type="entry name" value="BPS1_pln"/>
</dbReference>
<dbReference type="GO" id="GO:0048364">
    <property type="term" value="P:root development"/>
    <property type="evidence" value="ECO:0007669"/>
    <property type="project" value="InterPro"/>
</dbReference>
<evidence type="ECO:0000313" key="2">
    <source>
        <dbReference type="Proteomes" id="UP000231279"/>
    </source>
</evidence>
<proteinExistence type="predicted"/>
<sequence>MALSPLRSKALHHGRSLSLPSDSHPAISQFDENLSRIRASEATCSSLPSMNSRINGLKNLYDSVDELLLLPPNQHIFSQEQIMDDYIRILDACSTVKDLISLTKQDVRELQSAVRRKDANGIQSYLTSRKKTKKTILKSLKNLRNLRRKGNDKDSKTMLKDAELKFLTICSPNSGMSGYISLIYPARCNKMAPKASRGHHPIFIP</sequence>
<protein>
    <submittedName>
        <fullName evidence="1">Uncharacterized protein</fullName>
    </submittedName>
</protein>
<dbReference type="GO" id="GO:0048367">
    <property type="term" value="P:shoot system development"/>
    <property type="evidence" value="ECO:0007669"/>
    <property type="project" value="InterPro"/>
</dbReference>
<organism evidence="1 2">
    <name type="scientific">Handroanthus impetiginosus</name>
    <dbReference type="NCBI Taxonomy" id="429701"/>
    <lineage>
        <taxon>Eukaryota</taxon>
        <taxon>Viridiplantae</taxon>
        <taxon>Streptophyta</taxon>
        <taxon>Embryophyta</taxon>
        <taxon>Tracheophyta</taxon>
        <taxon>Spermatophyta</taxon>
        <taxon>Magnoliopsida</taxon>
        <taxon>eudicotyledons</taxon>
        <taxon>Gunneridae</taxon>
        <taxon>Pentapetalae</taxon>
        <taxon>asterids</taxon>
        <taxon>lamiids</taxon>
        <taxon>Lamiales</taxon>
        <taxon>Bignoniaceae</taxon>
        <taxon>Crescentiina</taxon>
        <taxon>Tabebuia alliance</taxon>
        <taxon>Handroanthus</taxon>
    </lineage>
</organism>
<dbReference type="PANTHER" id="PTHR33070">
    <property type="entry name" value="OS06G0725500 PROTEIN"/>
    <property type="match status" value="1"/>
</dbReference>
<evidence type="ECO:0000313" key="1">
    <source>
        <dbReference type="EMBL" id="PIN25735.1"/>
    </source>
</evidence>
<keyword evidence="2" id="KW-1185">Reference proteome</keyword>
<dbReference type="OrthoDB" id="912240at2759"/>
<dbReference type="PANTHER" id="PTHR33070:SF129">
    <property type="entry name" value="DUF241 DOMAIN PROTEIN"/>
    <property type="match status" value="1"/>
</dbReference>
<dbReference type="Proteomes" id="UP000231279">
    <property type="component" value="Unassembled WGS sequence"/>
</dbReference>
<name>A0A2G9I7J2_9LAMI</name>